<dbReference type="SUPFAM" id="SSF51556">
    <property type="entry name" value="Metallo-dependent hydrolases"/>
    <property type="match status" value="1"/>
</dbReference>
<feature type="binding site" evidence="7">
    <location>
        <begin position="221"/>
        <end position="222"/>
    </location>
    <ligand>
        <name>substrate</name>
    </ligand>
</feature>
<dbReference type="GO" id="GO:0006046">
    <property type="term" value="P:N-acetylglucosamine catabolic process"/>
    <property type="evidence" value="ECO:0007669"/>
    <property type="project" value="TreeGrafter"/>
</dbReference>
<accession>A0A084IL73</accession>
<dbReference type="NCBIfam" id="TIGR00221">
    <property type="entry name" value="nagA"/>
    <property type="match status" value="1"/>
</dbReference>
<evidence type="ECO:0000256" key="7">
    <source>
        <dbReference type="PIRSR" id="PIRSR038994-2"/>
    </source>
</evidence>
<feature type="binding site" evidence="7">
    <location>
        <position position="253"/>
    </location>
    <ligand>
        <name>substrate</name>
    </ligand>
</feature>
<dbReference type="STRING" id="1304275.C41B8_09661"/>
<feature type="binding site" evidence="7">
    <location>
        <position position="142"/>
    </location>
    <ligand>
        <name>substrate</name>
    </ligand>
</feature>
<evidence type="ECO:0000256" key="5">
    <source>
        <dbReference type="PIRNR" id="PIRNR038994"/>
    </source>
</evidence>
<keyword evidence="4 5" id="KW-0119">Carbohydrate metabolism</keyword>
<dbReference type="PANTHER" id="PTHR11113">
    <property type="entry name" value="N-ACETYLGLUCOSAMINE-6-PHOSPHATE DEACETYLASE"/>
    <property type="match status" value="1"/>
</dbReference>
<organism evidence="10 11">
    <name type="scientific">Salinisphaera hydrothermalis (strain C41B8)</name>
    <dbReference type="NCBI Taxonomy" id="1304275"/>
    <lineage>
        <taxon>Bacteria</taxon>
        <taxon>Pseudomonadati</taxon>
        <taxon>Pseudomonadota</taxon>
        <taxon>Gammaproteobacteria</taxon>
        <taxon>Salinisphaerales</taxon>
        <taxon>Salinisphaeraceae</taxon>
        <taxon>Salinisphaera</taxon>
    </lineage>
</organism>
<dbReference type="Gene3D" id="3.20.20.140">
    <property type="entry name" value="Metal-dependent hydrolases"/>
    <property type="match status" value="1"/>
</dbReference>
<evidence type="ECO:0000256" key="3">
    <source>
        <dbReference type="ARBA" id="ARBA00022801"/>
    </source>
</evidence>
<evidence type="ECO:0000256" key="1">
    <source>
        <dbReference type="ARBA" id="ARBA00010716"/>
    </source>
</evidence>
<dbReference type="RefSeq" id="WP_037337189.1">
    <property type="nucleotide sequence ID" value="NZ_APNK01000012.1"/>
</dbReference>
<dbReference type="Gene3D" id="2.30.40.10">
    <property type="entry name" value="Urease, subunit C, domain 1"/>
    <property type="match status" value="1"/>
</dbReference>
<dbReference type="FunFam" id="3.20.20.140:FF:000004">
    <property type="entry name" value="N-acetylglucosamine-6-phosphate deacetylase"/>
    <property type="match status" value="1"/>
</dbReference>
<dbReference type="EMBL" id="APNK01000012">
    <property type="protein sequence ID" value="KEZ77457.1"/>
    <property type="molecule type" value="Genomic_DNA"/>
</dbReference>
<feature type="binding site" evidence="7">
    <location>
        <position position="229"/>
    </location>
    <ligand>
        <name>substrate</name>
    </ligand>
</feature>
<dbReference type="PANTHER" id="PTHR11113:SF14">
    <property type="entry name" value="N-ACETYLGLUCOSAMINE-6-PHOSPHATE DEACETYLASE"/>
    <property type="match status" value="1"/>
</dbReference>
<feature type="active site" description="Proton donor/acceptor" evidence="6">
    <location>
        <position position="276"/>
    </location>
</feature>
<dbReference type="Proteomes" id="UP000028302">
    <property type="component" value="Unassembled WGS sequence"/>
</dbReference>
<comment type="similarity">
    <text evidence="1 5">Belongs to the metallo-dependent hydrolases superfamily. NagA family.</text>
</comment>
<comment type="cofactor">
    <cofactor evidence="8">
        <name>a divalent metal cation</name>
        <dbReference type="ChEBI" id="CHEBI:60240"/>
    </cofactor>
    <text evidence="8">Binds 1 divalent metal cation per subunit.</text>
</comment>
<dbReference type="InterPro" id="IPR003764">
    <property type="entry name" value="GlcNAc_6-P_deAcase"/>
</dbReference>
<dbReference type="PIRSF" id="PIRSF038994">
    <property type="entry name" value="NagA"/>
    <property type="match status" value="1"/>
</dbReference>
<feature type="binding site" evidence="8">
    <location>
        <position position="218"/>
    </location>
    <ligand>
        <name>Zn(2+)</name>
        <dbReference type="ChEBI" id="CHEBI:29105"/>
    </ligand>
</feature>
<evidence type="ECO:0000313" key="11">
    <source>
        <dbReference type="Proteomes" id="UP000028302"/>
    </source>
</evidence>
<dbReference type="AlphaFoldDB" id="A0A084IL73"/>
<feature type="binding site" evidence="8">
    <location>
        <position position="131"/>
    </location>
    <ligand>
        <name>Zn(2+)</name>
        <dbReference type="ChEBI" id="CHEBI:29105"/>
    </ligand>
</feature>
<evidence type="ECO:0000259" key="9">
    <source>
        <dbReference type="Pfam" id="PF01979"/>
    </source>
</evidence>
<feature type="binding site" evidence="7">
    <location>
        <begin position="309"/>
        <end position="311"/>
    </location>
    <ligand>
        <name>substrate</name>
    </ligand>
</feature>
<feature type="binding site" evidence="8">
    <location>
        <position position="197"/>
    </location>
    <ligand>
        <name>Zn(2+)</name>
        <dbReference type="ChEBI" id="CHEBI:29105"/>
    </ligand>
</feature>
<dbReference type="CDD" id="cd00854">
    <property type="entry name" value="NagA"/>
    <property type="match status" value="1"/>
</dbReference>
<keyword evidence="3 5" id="KW-0378">Hydrolase</keyword>
<dbReference type="InterPro" id="IPR006680">
    <property type="entry name" value="Amidohydro-rel"/>
</dbReference>
<keyword evidence="2 8" id="KW-0479">Metal-binding</keyword>
<comment type="caution">
    <text evidence="10">The sequence shown here is derived from an EMBL/GenBank/DDBJ whole genome shotgun (WGS) entry which is preliminary data.</text>
</comment>
<proteinExistence type="inferred from homology"/>
<evidence type="ECO:0000256" key="4">
    <source>
        <dbReference type="ARBA" id="ARBA00023277"/>
    </source>
</evidence>
<feature type="domain" description="Amidohydrolase-related" evidence="9">
    <location>
        <begin position="54"/>
        <end position="379"/>
    </location>
</feature>
<evidence type="ECO:0000313" key="10">
    <source>
        <dbReference type="EMBL" id="KEZ77457.1"/>
    </source>
</evidence>
<dbReference type="SUPFAM" id="SSF51338">
    <property type="entry name" value="Composite domain of metallo-dependent hydrolases"/>
    <property type="match status" value="1"/>
</dbReference>
<name>A0A084IL73_SALHC</name>
<dbReference type="Pfam" id="PF01979">
    <property type="entry name" value="Amidohydro_1"/>
    <property type="match status" value="1"/>
</dbReference>
<dbReference type="OrthoDB" id="9776488at2"/>
<dbReference type="eggNOG" id="COG1820">
    <property type="taxonomic scope" value="Bacteria"/>
</dbReference>
<evidence type="ECO:0000256" key="2">
    <source>
        <dbReference type="ARBA" id="ARBA00022723"/>
    </source>
</evidence>
<dbReference type="InterPro" id="IPR032466">
    <property type="entry name" value="Metal_Hydrolase"/>
</dbReference>
<reference evidence="10 11" key="1">
    <citation type="submission" date="2013-03" db="EMBL/GenBank/DDBJ databases">
        <title>Salinisphaera hydrothermalis C41B8 Genome Sequencing.</title>
        <authorList>
            <person name="Li C."/>
            <person name="Lai Q."/>
            <person name="Shao Z."/>
        </authorList>
    </citation>
    <scope>NUCLEOTIDE SEQUENCE [LARGE SCALE GENOMIC DNA]</scope>
    <source>
        <strain evidence="10 11">C41B8</strain>
    </source>
</reference>
<evidence type="ECO:0000256" key="8">
    <source>
        <dbReference type="PIRSR" id="PIRSR038994-3"/>
    </source>
</evidence>
<dbReference type="InterPro" id="IPR011059">
    <property type="entry name" value="Metal-dep_hydrolase_composite"/>
</dbReference>
<evidence type="ECO:0000256" key="6">
    <source>
        <dbReference type="PIRSR" id="PIRSR038994-1"/>
    </source>
</evidence>
<protein>
    <submittedName>
        <fullName evidence="10">N-acetylglucosamine-6-phosphate deacetylase</fullName>
    </submittedName>
</protein>
<sequence>MHTSTNDTPRRWQLRGARVHGGAADARAITIAGTRIDVPDADAPAIDLPADWHVVPGFIDAHIHGARGADVMDADADGLARIARYLPAEGTTSFLATTMTGPAAAIEAALRVTADFESAPGAAEMLGVHLEGPFVDRDKAGAQPAEHMIAPDIDRFDRWQAAAAGGIRVVTLAPEQPGGDALVAHLVRHGVRASIGHSSCSAAQAEAVIAAGANRGTHLFNAMNGLHHREPGAACALLTNPAARSEIIADGLHVTPAMVKLAYAAAGRDRLMAITDAMRAKGLGDGDYELGGQPVTVKNGEARLADGTLAGSVLTFDDAFRNLLDFTGCELADAIAMTSTNAAADLGVADRKGALAKGFDADLLVLDAELRVRLTVCRGRVAHDPEQRAIT</sequence>
<dbReference type="GO" id="GO:0008448">
    <property type="term" value="F:N-acetylglucosamine-6-phosphate deacetylase activity"/>
    <property type="evidence" value="ECO:0007669"/>
    <property type="project" value="InterPro"/>
</dbReference>
<dbReference type="PATRIC" id="fig|1304275.5.peg.1970"/>
<dbReference type="GO" id="GO:0046872">
    <property type="term" value="F:metal ion binding"/>
    <property type="evidence" value="ECO:0007669"/>
    <property type="project" value="UniProtKB-KW"/>
</dbReference>
<keyword evidence="11" id="KW-1185">Reference proteome</keyword>
<gene>
    <name evidence="10" type="ORF">C41B8_09661</name>
</gene>